<feature type="domain" description="RagB/SusD" evidence="6">
    <location>
        <begin position="298"/>
        <end position="585"/>
    </location>
</feature>
<dbReference type="InterPro" id="IPR011990">
    <property type="entry name" value="TPR-like_helical_dom_sf"/>
</dbReference>
<keyword evidence="3" id="KW-0732">Signal</keyword>
<name>A0ABT1MG35_9BACT</name>
<evidence type="ECO:0000313" key="8">
    <source>
        <dbReference type="EMBL" id="MCP9610989.1"/>
    </source>
</evidence>
<evidence type="ECO:0000256" key="3">
    <source>
        <dbReference type="ARBA" id="ARBA00022729"/>
    </source>
</evidence>
<accession>A0ABT1MG35</accession>
<dbReference type="Pfam" id="PF07980">
    <property type="entry name" value="SusD_RagB"/>
    <property type="match status" value="1"/>
</dbReference>
<keyword evidence="4" id="KW-0472">Membrane</keyword>
<dbReference type="SUPFAM" id="SSF48452">
    <property type="entry name" value="TPR-like"/>
    <property type="match status" value="1"/>
</dbReference>
<evidence type="ECO:0000313" key="9">
    <source>
        <dbReference type="Proteomes" id="UP001205603"/>
    </source>
</evidence>
<comment type="similarity">
    <text evidence="2">Belongs to the SusD family.</text>
</comment>
<dbReference type="EMBL" id="JANDHW010000002">
    <property type="protein sequence ID" value="MCP9610989.1"/>
    <property type="molecule type" value="Genomic_DNA"/>
</dbReference>
<sequence>MKTRSYILSVIAAIMLLGYTGCQFRDEPNDKLSEESIWKSPLLLDEYVLPWYRNMDNGFSVFVTTIMKGIGREYEPWFGDQLTVSRSDWYQADYGDILKSSMEGNSRRAKTVWTKYYTQIQSVNKLLDNAGKIAEGDQKTRLLGEAHFFRAYYYYLLLRSFGAPLIIEHNYDPLNDGTKFPRATYEETVKFIVREADLARDLLKPVEEMETGRANRGAAIMLKAKTYLWASGVKFQNQTKSFLGFSDDRSAAMLEAAKKAYDELEALHHYDLVPIAGTTRNEIVSEYRNIFLTKNSIESIWEVQHSDDGDFSKGFGHKLDRESAAPSFGGTYAAYVPTHNHVCEYRTITGKRIDDPDTDYDAEHPYDNRDYRFYANILYDGCTFKDHVMDIHYTRVNGEEVPGEDLKPYGSSTSATVTRTGYYLGKFVRESQKIDNDENYASSQNCIIWRYAEVLLDYAEIYFKQNRPDLAMEELNKIRRRVHMPEYESITWDDIMNERRVELAFEKSTYWDLLRWGTAEKVMTGTTNPLKGIKIYKEEGKPTEYKEVIVNGRNTVVRYFREMQYFLPIPWDEIRYHGIEQNPTWREM</sequence>
<evidence type="ECO:0000256" key="1">
    <source>
        <dbReference type="ARBA" id="ARBA00004442"/>
    </source>
</evidence>
<evidence type="ECO:0000259" key="6">
    <source>
        <dbReference type="Pfam" id="PF07980"/>
    </source>
</evidence>
<organism evidence="8 9">
    <name type="scientific">Coprobacter tertius</name>
    <dbReference type="NCBI Taxonomy" id="2944915"/>
    <lineage>
        <taxon>Bacteria</taxon>
        <taxon>Pseudomonadati</taxon>
        <taxon>Bacteroidota</taxon>
        <taxon>Bacteroidia</taxon>
        <taxon>Bacteroidales</taxon>
        <taxon>Barnesiellaceae</taxon>
        <taxon>Coprobacter</taxon>
    </lineage>
</organism>
<dbReference type="RefSeq" id="WP_255025636.1">
    <property type="nucleotide sequence ID" value="NZ_JANDHW010000002.1"/>
</dbReference>
<dbReference type="Proteomes" id="UP001205603">
    <property type="component" value="Unassembled WGS sequence"/>
</dbReference>
<reference evidence="8 9" key="1">
    <citation type="submission" date="2022-07" db="EMBL/GenBank/DDBJ databases">
        <title>Fecal culturing of patients with breast cancer.</title>
        <authorList>
            <person name="Teng N.M.Y."/>
            <person name="Kiu R."/>
            <person name="Evans R."/>
            <person name="Baker D.J."/>
            <person name="Zenner C."/>
            <person name="Robinson S.D."/>
            <person name="Hall L.J."/>
        </authorList>
    </citation>
    <scope>NUCLEOTIDE SEQUENCE [LARGE SCALE GENOMIC DNA]</scope>
    <source>
        <strain evidence="8 9">LH1063</strain>
    </source>
</reference>
<evidence type="ECO:0000256" key="2">
    <source>
        <dbReference type="ARBA" id="ARBA00006275"/>
    </source>
</evidence>
<feature type="domain" description="SusD-like N-terminal" evidence="7">
    <location>
        <begin position="81"/>
        <end position="228"/>
    </location>
</feature>
<keyword evidence="9" id="KW-1185">Reference proteome</keyword>
<dbReference type="Gene3D" id="1.25.40.390">
    <property type="match status" value="1"/>
</dbReference>
<evidence type="ECO:0000256" key="4">
    <source>
        <dbReference type="ARBA" id="ARBA00023136"/>
    </source>
</evidence>
<dbReference type="InterPro" id="IPR012944">
    <property type="entry name" value="SusD_RagB_dom"/>
</dbReference>
<evidence type="ECO:0000256" key="5">
    <source>
        <dbReference type="ARBA" id="ARBA00023237"/>
    </source>
</evidence>
<dbReference type="InterPro" id="IPR033985">
    <property type="entry name" value="SusD-like_N"/>
</dbReference>
<comment type="subcellular location">
    <subcellularLocation>
        <location evidence="1">Cell outer membrane</location>
    </subcellularLocation>
</comment>
<dbReference type="Pfam" id="PF14322">
    <property type="entry name" value="SusD-like_3"/>
    <property type="match status" value="1"/>
</dbReference>
<keyword evidence="5" id="KW-0998">Cell outer membrane</keyword>
<gene>
    <name evidence="8" type="ORF">NMU02_02635</name>
</gene>
<comment type="caution">
    <text evidence="8">The sequence shown here is derived from an EMBL/GenBank/DDBJ whole genome shotgun (WGS) entry which is preliminary data.</text>
</comment>
<proteinExistence type="inferred from homology"/>
<evidence type="ECO:0000259" key="7">
    <source>
        <dbReference type="Pfam" id="PF14322"/>
    </source>
</evidence>
<protein>
    <submittedName>
        <fullName evidence="8">RagB/SusD family nutrient uptake outer membrane protein</fullName>
    </submittedName>
</protein>